<feature type="signal peptide" evidence="2">
    <location>
        <begin position="1"/>
        <end position="18"/>
    </location>
</feature>
<proteinExistence type="predicted"/>
<accession>A0A6J3CLC4</accession>
<dbReference type="InterPro" id="IPR037878">
    <property type="entry name" value="SPACA1"/>
</dbReference>
<dbReference type="GO" id="GO:0002080">
    <property type="term" value="C:acrosomal membrane"/>
    <property type="evidence" value="ECO:0007669"/>
    <property type="project" value="InterPro"/>
</dbReference>
<keyword evidence="3" id="KW-1185">Reference proteome</keyword>
<dbReference type="RefSeq" id="XP_032039791.1">
    <property type="nucleotide sequence ID" value="XM_032183900.1"/>
</dbReference>
<organism evidence="3 4">
    <name type="scientific">Aythya fuligula</name>
    <name type="common">Tufted duck</name>
    <name type="synonym">Anas fuligula</name>
    <dbReference type="NCBI Taxonomy" id="219594"/>
    <lineage>
        <taxon>Eukaryota</taxon>
        <taxon>Metazoa</taxon>
        <taxon>Chordata</taxon>
        <taxon>Craniata</taxon>
        <taxon>Vertebrata</taxon>
        <taxon>Euteleostomi</taxon>
        <taxon>Archelosauria</taxon>
        <taxon>Archosauria</taxon>
        <taxon>Dinosauria</taxon>
        <taxon>Saurischia</taxon>
        <taxon>Theropoda</taxon>
        <taxon>Coelurosauria</taxon>
        <taxon>Aves</taxon>
        <taxon>Neognathae</taxon>
        <taxon>Galloanserae</taxon>
        <taxon>Anseriformes</taxon>
        <taxon>Anatidae</taxon>
        <taxon>Aythyinae</taxon>
        <taxon>Aythya</taxon>
    </lineage>
</organism>
<keyword evidence="1" id="KW-0812">Transmembrane</keyword>
<gene>
    <name evidence="4" type="primary">SPACA1</name>
</gene>
<dbReference type="InParanoid" id="A0A6J3CLC4"/>
<dbReference type="KEGG" id="aful:116487220"/>
<name>A0A6J3CLC4_AYTFU</name>
<dbReference type="PANTHER" id="PTHR47223:SF1">
    <property type="entry name" value="SPERM ACROSOME MEMBRANE-ASSOCIATED PROTEIN 1"/>
    <property type="match status" value="1"/>
</dbReference>
<keyword evidence="1" id="KW-0472">Membrane</keyword>
<dbReference type="PANTHER" id="PTHR47223">
    <property type="entry name" value="SPERM ACROSOME MEMBRANE-ASSOCIATED PROTEIN 1"/>
    <property type="match status" value="1"/>
</dbReference>
<evidence type="ECO:0000256" key="1">
    <source>
        <dbReference type="SAM" id="Phobius"/>
    </source>
</evidence>
<feature type="transmembrane region" description="Helical" evidence="1">
    <location>
        <begin position="201"/>
        <end position="230"/>
    </location>
</feature>
<dbReference type="CTD" id="81833"/>
<dbReference type="GeneID" id="116487220"/>
<dbReference type="AlphaFoldDB" id="A0A6J3CLC4"/>
<dbReference type="Proteomes" id="UP000504639">
    <property type="component" value="Chromosome 3"/>
</dbReference>
<dbReference type="CDD" id="cd13783">
    <property type="entry name" value="SPACA1"/>
    <property type="match status" value="1"/>
</dbReference>
<protein>
    <submittedName>
        <fullName evidence="4">Sperm acrosome membrane-associated protein 1</fullName>
    </submittedName>
</protein>
<keyword evidence="1" id="KW-1133">Transmembrane helix</keyword>
<evidence type="ECO:0000313" key="4">
    <source>
        <dbReference type="RefSeq" id="XP_032039791.1"/>
    </source>
</evidence>
<reference evidence="4" key="1">
    <citation type="submission" date="2025-08" db="UniProtKB">
        <authorList>
            <consortium name="RefSeq"/>
        </authorList>
    </citation>
    <scope>IDENTIFICATION</scope>
    <source>
        <tissue evidence="4">Lung</tissue>
    </source>
</reference>
<dbReference type="GO" id="GO:0001675">
    <property type="term" value="P:acrosome assembly"/>
    <property type="evidence" value="ECO:0007669"/>
    <property type="project" value="TreeGrafter"/>
</dbReference>
<keyword evidence="2" id="KW-0732">Signal</keyword>
<sequence length="290" mass="31588">MAGGAALLLLLLLPMAAAEPPGAGDDGDWEEEAVAEPRGGRVLPGLNALESMDLEFGVCTVTCGIGIREVLLMNGCPGGETKCIVGVEECHGPVDCGLGRPISENSKSVVMTCIYIPPENRFKYVWKILAPNKTAHILPNDSAVMEVRRDTHPITYQCETQGNESVIASVKYTVHATTEHQTKQSGRIETGQSRKKKADAILVFCLVTGIIFTLGVIFAIIFIILHWAIVKAVLGSKNGQDDTFERLTNKSSQSDMYVPLYLRKLLSHRTSSDEEIQSIETSFVHFEPTS</sequence>
<feature type="chain" id="PRO_5026899446" evidence="2">
    <location>
        <begin position="19"/>
        <end position="290"/>
    </location>
</feature>
<evidence type="ECO:0000256" key="2">
    <source>
        <dbReference type="SAM" id="SignalP"/>
    </source>
</evidence>
<evidence type="ECO:0000313" key="3">
    <source>
        <dbReference type="Proteomes" id="UP000504639"/>
    </source>
</evidence>